<comment type="caution">
    <text evidence="1">The sequence shown here is derived from an EMBL/GenBank/DDBJ whole genome shotgun (WGS) entry which is preliminary data.</text>
</comment>
<dbReference type="AlphaFoldDB" id="C9LEM1"/>
<dbReference type="HOGENOM" id="CLU_2772509_0_0_10"/>
<dbReference type="Proteomes" id="UP000003460">
    <property type="component" value="Unassembled WGS sequence"/>
</dbReference>
<protein>
    <submittedName>
        <fullName evidence="1">Uncharacterized protein</fullName>
    </submittedName>
</protein>
<sequence length="69" mass="7893">MFAPTKLSFAAAKPLFAAGKPLFAPAKRKNCWRVMNAIFVGRTRRFAFSLCSIRVFQVRKLVCSNNKRR</sequence>
<reference evidence="1" key="1">
    <citation type="submission" date="2009-09" db="EMBL/GenBank/DDBJ databases">
        <authorList>
            <person name="Weinstock G."/>
            <person name="Sodergren E."/>
            <person name="Clifton S."/>
            <person name="Fulton L."/>
            <person name="Fulton B."/>
            <person name="Courtney L."/>
            <person name="Fronick C."/>
            <person name="Harrison M."/>
            <person name="Strong C."/>
            <person name="Farmer C."/>
            <person name="Delahaunty K."/>
            <person name="Markovic C."/>
            <person name="Hall O."/>
            <person name="Minx P."/>
            <person name="Tomlinson C."/>
            <person name="Mitreva M."/>
            <person name="Nelson J."/>
            <person name="Hou S."/>
            <person name="Wollam A."/>
            <person name="Pepin K.H."/>
            <person name="Johnson M."/>
            <person name="Bhonagiri V."/>
            <person name="Nash W.E."/>
            <person name="Warren W."/>
            <person name="Chinwalla A."/>
            <person name="Mardis E.R."/>
            <person name="Wilson R.K."/>
        </authorList>
    </citation>
    <scope>NUCLEOTIDE SEQUENCE [LARGE SCALE GENOMIC DNA]</scope>
    <source>
        <strain evidence="1">ATCC 51259</strain>
    </source>
</reference>
<proteinExistence type="predicted"/>
<dbReference type="STRING" id="626522.GCWU000325_00651"/>
<organism evidence="1 2">
    <name type="scientific">Alloprevotella tannerae ATCC 51259</name>
    <dbReference type="NCBI Taxonomy" id="626522"/>
    <lineage>
        <taxon>Bacteria</taxon>
        <taxon>Pseudomonadati</taxon>
        <taxon>Bacteroidota</taxon>
        <taxon>Bacteroidia</taxon>
        <taxon>Bacteroidales</taxon>
        <taxon>Prevotellaceae</taxon>
        <taxon>Alloprevotella</taxon>
    </lineage>
</organism>
<dbReference type="EMBL" id="ACIJ02000016">
    <property type="protein sequence ID" value="EEX72190.1"/>
    <property type="molecule type" value="Genomic_DNA"/>
</dbReference>
<name>C9LEM1_9BACT</name>
<evidence type="ECO:0000313" key="1">
    <source>
        <dbReference type="EMBL" id="EEX72190.1"/>
    </source>
</evidence>
<gene>
    <name evidence="1" type="ORF">GCWU000325_00651</name>
</gene>
<evidence type="ECO:0000313" key="2">
    <source>
        <dbReference type="Proteomes" id="UP000003460"/>
    </source>
</evidence>
<keyword evidence="2" id="KW-1185">Reference proteome</keyword>
<accession>C9LEM1</accession>